<sequence length="281" mass="31304">MDGRAELGEYLRSRRARIKPEDAGLQRYGERRRVPGLRREELAQLAGVSVDYYVRFEQGKGDGVSDAIIDAVAGALKLSEAETAHLHNLARAVNPRHVAVPGRQELRPGQRQLLDAMGDSPAYLVGRRTDMLAWNPLYAELLGAGSLHEAGLRGRQNTAWLVFCDEEVRGRYVNWETKAQNVVAYLRMDHGRHPGDPAFAALIEELTERSADFRRLWAGYEVADRTHGGYRMRHPVVGEFTVGFESFRASNDVSLIAYTAEPGTASADALRHLTKLVREAA</sequence>
<dbReference type="Pfam" id="PF17765">
    <property type="entry name" value="MLTR_LBD"/>
    <property type="match status" value="1"/>
</dbReference>
<proteinExistence type="predicted"/>
<dbReference type="SUPFAM" id="SSF47413">
    <property type="entry name" value="lambda repressor-like DNA-binding domains"/>
    <property type="match status" value="1"/>
</dbReference>
<feature type="domain" description="HTH cro/C1-type" evidence="1">
    <location>
        <begin position="36"/>
        <end position="83"/>
    </location>
</feature>
<dbReference type="InterPro" id="IPR010982">
    <property type="entry name" value="Lambda_DNA-bd_dom_sf"/>
</dbReference>
<dbReference type="Proteomes" id="UP001165079">
    <property type="component" value="Unassembled WGS sequence"/>
</dbReference>
<dbReference type="GO" id="GO:0003677">
    <property type="term" value="F:DNA binding"/>
    <property type="evidence" value="ECO:0007669"/>
    <property type="project" value="UniProtKB-KW"/>
</dbReference>
<accession>A0A9W6SMA5</accession>
<dbReference type="CDD" id="cd00093">
    <property type="entry name" value="HTH_XRE"/>
    <property type="match status" value="1"/>
</dbReference>
<dbReference type="RefSeq" id="WP_285663663.1">
    <property type="nucleotide sequence ID" value="NZ_BSTX01000002.1"/>
</dbReference>
<dbReference type="PANTHER" id="PTHR35010">
    <property type="entry name" value="BLL4672 PROTEIN-RELATED"/>
    <property type="match status" value="1"/>
</dbReference>
<keyword evidence="3" id="KW-1185">Reference proteome</keyword>
<dbReference type="Gene3D" id="1.10.260.40">
    <property type="entry name" value="lambda repressor-like DNA-binding domains"/>
    <property type="match status" value="1"/>
</dbReference>
<dbReference type="EMBL" id="BSTX01000002">
    <property type="protein sequence ID" value="GLZ78510.1"/>
    <property type="molecule type" value="Genomic_DNA"/>
</dbReference>
<evidence type="ECO:0000259" key="1">
    <source>
        <dbReference type="PROSITE" id="PS50943"/>
    </source>
</evidence>
<dbReference type="InterPro" id="IPR041413">
    <property type="entry name" value="MLTR_LBD"/>
</dbReference>
<protein>
    <submittedName>
        <fullName evidence="2">DNA-binding protein</fullName>
    </submittedName>
</protein>
<dbReference type="InterPro" id="IPR001387">
    <property type="entry name" value="Cro/C1-type_HTH"/>
</dbReference>
<reference evidence="2" key="1">
    <citation type="submission" date="2023-03" db="EMBL/GenBank/DDBJ databases">
        <title>Actinorhabdospora filicis NBRC 111898.</title>
        <authorList>
            <person name="Ichikawa N."/>
            <person name="Sato H."/>
            <person name="Tonouchi N."/>
        </authorList>
    </citation>
    <scope>NUCLEOTIDE SEQUENCE</scope>
    <source>
        <strain evidence="2">NBRC 111898</strain>
    </source>
</reference>
<organism evidence="2 3">
    <name type="scientific">Actinorhabdospora filicis</name>
    <dbReference type="NCBI Taxonomy" id="1785913"/>
    <lineage>
        <taxon>Bacteria</taxon>
        <taxon>Bacillati</taxon>
        <taxon>Actinomycetota</taxon>
        <taxon>Actinomycetes</taxon>
        <taxon>Micromonosporales</taxon>
        <taxon>Micromonosporaceae</taxon>
        <taxon>Actinorhabdospora</taxon>
    </lineage>
</organism>
<gene>
    <name evidence="2" type="ORF">Afil01_33170</name>
</gene>
<dbReference type="PANTHER" id="PTHR35010:SF2">
    <property type="entry name" value="BLL4672 PROTEIN"/>
    <property type="match status" value="1"/>
</dbReference>
<evidence type="ECO:0000313" key="3">
    <source>
        <dbReference type="Proteomes" id="UP001165079"/>
    </source>
</evidence>
<dbReference type="Pfam" id="PF13560">
    <property type="entry name" value="HTH_31"/>
    <property type="match status" value="1"/>
</dbReference>
<dbReference type="Gene3D" id="3.30.450.180">
    <property type="match status" value="1"/>
</dbReference>
<dbReference type="PROSITE" id="PS50943">
    <property type="entry name" value="HTH_CROC1"/>
    <property type="match status" value="1"/>
</dbReference>
<comment type="caution">
    <text evidence="2">The sequence shown here is derived from an EMBL/GenBank/DDBJ whole genome shotgun (WGS) entry which is preliminary data.</text>
</comment>
<evidence type="ECO:0000313" key="2">
    <source>
        <dbReference type="EMBL" id="GLZ78510.1"/>
    </source>
</evidence>
<dbReference type="SMART" id="SM00530">
    <property type="entry name" value="HTH_XRE"/>
    <property type="match status" value="1"/>
</dbReference>
<keyword evidence="2" id="KW-0238">DNA-binding</keyword>
<dbReference type="AlphaFoldDB" id="A0A9W6SMA5"/>
<name>A0A9W6SMA5_9ACTN</name>